<evidence type="ECO:0000256" key="6">
    <source>
        <dbReference type="RuleBase" id="RU367028"/>
    </source>
</evidence>
<evidence type="ECO:0000256" key="2">
    <source>
        <dbReference type="ARBA" id="ARBA00022491"/>
    </source>
</evidence>
<feature type="domain" description="OVATE" evidence="7">
    <location>
        <begin position="165"/>
        <end position="224"/>
    </location>
</feature>
<evidence type="ECO:0000256" key="4">
    <source>
        <dbReference type="ARBA" id="ARBA00023163"/>
    </source>
</evidence>
<gene>
    <name evidence="8" type="ORF">LUZ62_088238</name>
</gene>
<dbReference type="Pfam" id="PF13724">
    <property type="entry name" value="DNA_binding_2"/>
    <property type="match status" value="1"/>
</dbReference>
<dbReference type="PANTHER" id="PTHR33057:SF151">
    <property type="entry name" value="TRANSCRIPTION REPRESSOR OFP1"/>
    <property type="match status" value="1"/>
</dbReference>
<evidence type="ECO:0000256" key="3">
    <source>
        <dbReference type="ARBA" id="ARBA00023015"/>
    </source>
</evidence>
<evidence type="ECO:0000256" key="1">
    <source>
        <dbReference type="ARBA" id="ARBA00004123"/>
    </source>
</evidence>
<dbReference type="GO" id="GO:0045892">
    <property type="term" value="P:negative regulation of DNA-templated transcription"/>
    <property type="evidence" value="ECO:0007669"/>
    <property type="project" value="UniProtKB-UniRule"/>
</dbReference>
<dbReference type="InterPro" id="IPR038933">
    <property type="entry name" value="Ovate"/>
</dbReference>
<dbReference type="PROSITE" id="PS51754">
    <property type="entry name" value="OVATE"/>
    <property type="match status" value="1"/>
</dbReference>
<dbReference type="InterPro" id="IPR006458">
    <property type="entry name" value="Ovate_C"/>
</dbReference>
<comment type="subcellular location">
    <subcellularLocation>
        <location evidence="1 6">Nucleus</location>
    </subcellularLocation>
</comment>
<dbReference type="GO" id="GO:0003677">
    <property type="term" value="F:DNA binding"/>
    <property type="evidence" value="ECO:0007669"/>
    <property type="project" value="InterPro"/>
</dbReference>
<keyword evidence="9" id="KW-1185">Reference proteome</keyword>
<keyword evidence="2 6" id="KW-0678">Repressor</keyword>
<dbReference type="Proteomes" id="UP001140206">
    <property type="component" value="Chromosome 5"/>
</dbReference>
<dbReference type="EMBL" id="JAMFTS010000005">
    <property type="protein sequence ID" value="KAJ4753833.1"/>
    <property type="molecule type" value="Genomic_DNA"/>
</dbReference>
<keyword evidence="4 6" id="KW-0804">Transcription</keyword>
<dbReference type="PANTHER" id="PTHR33057">
    <property type="entry name" value="TRANSCRIPTION REPRESSOR OFP7-RELATED"/>
    <property type="match status" value="1"/>
</dbReference>
<keyword evidence="3 6" id="KW-0805">Transcription regulation</keyword>
<dbReference type="AlphaFoldDB" id="A0AAV8CIH7"/>
<evidence type="ECO:0000256" key="5">
    <source>
        <dbReference type="ARBA" id="ARBA00023242"/>
    </source>
</evidence>
<dbReference type="InterPro" id="IPR025830">
    <property type="entry name" value="DNA_bnd_dom_ovate"/>
</dbReference>
<organism evidence="8 9">
    <name type="scientific">Rhynchospora pubera</name>
    <dbReference type="NCBI Taxonomy" id="906938"/>
    <lineage>
        <taxon>Eukaryota</taxon>
        <taxon>Viridiplantae</taxon>
        <taxon>Streptophyta</taxon>
        <taxon>Embryophyta</taxon>
        <taxon>Tracheophyta</taxon>
        <taxon>Spermatophyta</taxon>
        <taxon>Magnoliopsida</taxon>
        <taxon>Liliopsida</taxon>
        <taxon>Poales</taxon>
        <taxon>Cyperaceae</taxon>
        <taxon>Cyperoideae</taxon>
        <taxon>Rhynchosporeae</taxon>
        <taxon>Rhynchospora</taxon>
    </lineage>
</organism>
<keyword evidence="5 6" id="KW-0539">Nucleus</keyword>
<sequence length="232" mass="27242">MGKNKFRLCDLMSNSWLYKLSDMAKPRRIRNNSKTSKKSEEDIYKIPELEISAPFPPNLQNYVPNRASQYLPSKERLNALCQTPSRLIKLKHKPKQKPTSPVSIHRKSSHDDIVFELGPPSPELKLRPILTKPRSRASKLKVKSISPRCNSRTKQRRWISESYLVMKYTTNAEKDFMESMVEMIVEKNIIRLKDLEELLACYLSLNSREYQDVIVKAFEKIWFVLFETNYIC</sequence>
<protein>
    <recommendedName>
        <fullName evidence="6">Transcription repressor</fullName>
    </recommendedName>
    <alternativeName>
        <fullName evidence="6">Ovate family protein</fullName>
    </alternativeName>
</protein>
<accession>A0AAV8CIH7</accession>
<dbReference type="GO" id="GO:0005634">
    <property type="term" value="C:nucleus"/>
    <property type="evidence" value="ECO:0007669"/>
    <property type="project" value="UniProtKB-SubCell"/>
</dbReference>
<dbReference type="NCBIfam" id="TIGR01568">
    <property type="entry name" value="A_thal_3678"/>
    <property type="match status" value="1"/>
</dbReference>
<evidence type="ECO:0000259" key="7">
    <source>
        <dbReference type="PROSITE" id="PS51754"/>
    </source>
</evidence>
<evidence type="ECO:0000313" key="8">
    <source>
        <dbReference type="EMBL" id="KAJ4753833.1"/>
    </source>
</evidence>
<dbReference type="Pfam" id="PF04844">
    <property type="entry name" value="Ovate"/>
    <property type="match status" value="1"/>
</dbReference>
<comment type="function">
    <text evidence="6">Transcriptional repressor that regulates multiple aspects of plant growth and development.</text>
</comment>
<name>A0AAV8CIH7_9POAL</name>
<comment type="caution">
    <text evidence="8">The sequence shown here is derived from an EMBL/GenBank/DDBJ whole genome shotgun (WGS) entry which is preliminary data.</text>
</comment>
<reference evidence="8" key="1">
    <citation type="submission" date="2022-08" db="EMBL/GenBank/DDBJ databases">
        <authorList>
            <person name="Marques A."/>
        </authorList>
    </citation>
    <scope>NUCLEOTIDE SEQUENCE</scope>
    <source>
        <strain evidence="8">RhyPub2mFocal</strain>
        <tissue evidence="8">Leaves</tissue>
    </source>
</reference>
<proteinExistence type="predicted"/>
<evidence type="ECO:0000313" key="9">
    <source>
        <dbReference type="Proteomes" id="UP001140206"/>
    </source>
</evidence>